<dbReference type="PANTHER" id="PTHR31559:SF0">
    <property type="entry name" value="PYRIDOXAL 5'-PHOSPHATE SYNTHASE SUBUNIT SNO1-RELATED"/>
    <property type="match status" value="1"/>
</dbReference>
<dbReference type="PROSITE" id="PS51274">
    <property type="entry name" value="GATASE_COBBQ"/>
    <property type="match status" value="1"/>
</dbReference>
<gene>
    <name evidence="7" type="primary">pdxT</name>
    <name evidence="8" type="ORF">JOD17_003477</name>
</gene>
<evidence type="ECO:0000256" key="4">
    <source>
        <dbReference type="ARBA" id="ARBA00022962"/>
    </source>
</evidence>
<dbReference type="InterPro" id="IPR029062">
    <property type="entry name" value="Class_I_gatase-like"/>
</dbReference>
<dbReference type="PROSITE" id="PS01236">
    <property type="entry name" value="PDXT_SNO_1"/>
    <property type="match status" value="1"/>
</dbReference>
<reference evidence="8 9" key="1">
    <citation type="submission" date="2021-01" db="EMBL/GenBank/DDBJ databases">
        <title>Genomic Encyclopedia of Type Strains, Phase IV (KMG-IV): sequencing the most valuable type-strain genomes for metagenomic binning, comparative biology and taxonomic classification.</title>
        <authorList>
            <person name="Goeker M."/>
        </authorList>
    </citation>
    <scope>NUCLEOTIDE SEQUENCE [LARGE SCALE GENOMIC DNA]</scope>
    <source>
        <strain evidence="8 9">DSM 25540</strain>
    </source>
</reference>
<dbReference type="GO" id="GO:0036381">
    <property type="term" value="F:pyridoxal 5'-phosphate synthase (glutamine hydrolysing) activity"/>
    <property type="evidence" value="ECO:0007669"/>
    <property type="project" value="UniProtKB-EC"/>
</dbReference>
<evidence type="ECO:0000313" key="9">
    <source>
        <dbReference type="Proteomes" id="UP000741863"/>
    </source>
</evidence>
<keyword evidence="9" id="KW-1185">Reference proteome</keyword>
<keyword evidence="2 7" id="KW-0378">Hydrolase</keyword>
<comment type="catalytic activity">
    <reaction evidence="6 7">
        <text>L-glutamine + H2O = L-glutamate + NH4(+)</text>
        <dbReference type="Rhea" id="RHEA:15889"/>
        <dbReference type="ChEBI" id="CHEBI:15377"/>
        <dbReference type="ChEBI" id="CHEBI:28938"/>
        <dbReference type="ChEBI" id="CHEBI:29985"/>
        <dbReference type="ChEBI" id="CHEBI:58359"/>
        <dbReference type="EC" id="3.5.1.2"/>
    </reaction>
</comment>
<dbReference type="HAMAP" id="MF_01615">
    <property type="entry name" value="PdxT"/>
    <property type="match status" value="1"/>
</dbReference>
<sequence length="193" mass="21541">MVTIGVLALQGAVEEHVRFLEKSGSNAVRIKWPEQLQDIDGLIIPGGESTTMRKLIDQYEFLQPLQAFGESGKPVFGTCAGMILMAKRLSNDEQPHLGFIDMTVERNAFGRQKESFEAIVEIKDVAVDVEAIFIRAPLVQEVGHHVTVLSEYDDTIVAVREGNYLACSFHPELTLDYRLHEAFVHMVEEAVQG</sequence>
<dbReference type="PIRSF" id="PIRSF005639">
    <property type="entry name" value="Glut_amidoT_SNO"/>
    <property type="match status" value="1"/>
</dbReference>
<dbReference type="CDD" id="cd01749">
    <property type="entry name" value="GATase1_PB"/>
    <property type="match status" value="1"/>
</dbReference>
<comment type="pathway">
    <text evidence="7">Cofactor biosynthesis; pyridoxal 5'-phosphate biosynthesis.</text>
</comment>
<dbReference type="PANTHER" id="PTHR31559">
    <property type="entry name" value="PYRIDOXAL 5'-PHOSPHATE SYNTHASE SUBUNIT SNO"/>
    <property type="match status" value="1"/>
</dbReference>
<dbReference type="PROSITE" id="PS51130">
    <property type="entry name" value="PDXT_SNO_2"/>
    <property type="match status" value="1"/>
</dbReference>
<name>A0ABS2PHE5_9BACL</name>
<feature type="active site" description="Nucleophile" evidence="7">
    <location>
        <position position="79"/>
    </location>
</feature>
<dbReference type="InterPro" id="IPR021196">
    <property type="entry name" value="PdxT/SNO_CS"/>
</dbReference>
<evidence type="ECO:0000256" key="3">
    <source>
        <dbReference type="ARBA" id="ARBA00022898"/>
    </source>
</evidence>
<keyword evidence="4 7" id="KW-0315">Glutamine amidotransferase</keyword>
<accession>A0ABS2PHE5</accession>
<comment type="catalytic activity">
    <reaction evidence="7">
        <text>aldehydo-D-ribose 5-phosphate + D-glyceraldehyde 3-phosphate + L-glutamine = pyridoxal 5'-phosphate + L-glutamate + phosphate + 3 H2O + H(+)</text>
        <dbReference type="Rhea" id="RHEA:31507"/>
        <dbReference type="ChEBI" id="CHEBI:15377"/>
        <dbReference type="ChEBI" id="CHEBI:15378"/>
        <dbReference type="ChEBI" id="CHEBI:29985"/>
        <dbReference type="ChEBI" id="CHEBI:43474"/>
        <dbReference type="ChEBI" id="CHEBI:58273"/>
        <dbReference type="ChEBI" id="CHEBI:58359"/>
        <dbReference type="ChEBI" id="CHEBI:59776"/>
        <dbReference type="ChEBI" id="CHEBI:597326"/>
        <dbReference type="EC" id="4.3.3.6"/>
    </reaction>
</comment>
<proteinExistence type="inferred from homology"/>
<dbReference type="RefSeq" id="WP_204699137.1">
    <property type="nucleotide sequence ID" value="NZ_JAFBEC010000012.1"/>
</dbReference>
<feature type="active site" description="Charge relay system" evidence="7">
    <location>
        <position position="170"/>
    </location>
</feature>
<dbReference type="Proteomes" id="UP000741863">
    <property type="component" value="Unassembled WGS sequence"/>
</dbReference>
<dbReference type="PROSITE" id="PS51273">
    <property type="entry name" value="GATASE_TYPE_1"/>
    <property type="match status" value="1"/>
</dbReference>
<feature type="binding site" evidence="7">
    <location>
        <begin position="134"/>
        <end position="135"/>
    </location>
    <ligand>
        <name>L-glutamine</name>
        <dbReference type="ChEBI" id="CHEBI:58359"/>
    </ligand>
</feature>
<dbReference type="NCBIfam" id="TIGR03800">
    <property type="entry name" value="PLP_synth_Pdx2"/>
    <property type="match status" value="1"/>
</dbReference>
<feature type="binding site" evidence="7">
    <location>
        <position position="106"/>
    </location>
    <ligand>
        <name>L-glutamine</name>
        <dbReference type="ChEBI" id="CHEBI:58359"/>
    </ligand>
</feature>
<evidence type="ECO:0000256" key="6">
    <source>
        <dbReference type="ARBA" id="ARBA00049534"/>
    </source>
</evidence>
<dbReference type="EC" id="3.5.1.2" evidence="7"/>
<dbReference type="SUPFAM" id="SSF52317">
    <property type="entry name" value="Class I glutamine amidotransferase-like"/>
    <property type="match status" value="1"/>
</dbReference>
<dbReference type="EC" id="4.3.3.6" evidence="7"/>
<keyword evidence="5 7" id="KW-0456">Lyase</keyword>
<evidence type="ECO:0000256" key="1">
    <source>
        <dbReference type="ARBA" id="ARBA00008345"/>
    </source>
</evidence>
<evidence type="ECO:0000256" key="2">
    <source>
        <dbReference type="ARBA" id="ARBA00022801"/>
    </source>
</evidence>
<dbReference type="InterPro" id="IPR002161">
    <property type="entry name" value="PdxT/SNO"/>
</dbReference>
<comment type="function">
    <text evidence="7">Catalyzes the hydrolysis of glutamine to glutamate and ammonia as part of the biosynthesis of pyridoxal 5'-phosphate. The resulting ammonia molecule is channeled to the active site of PdxS.</text>
</comment>
<feature type="active site" description="Charge relay system" evidence="7">
    <location>
        <position position="172"/>
    </location>
</feature>
<dbReference type="EMBL" id="JAFBEC010000012">
    <property type="protein sequence ID" value="MBM7634371.1"/>
    <property type="molecule type" value="Genomic_DNA"/>
</dbReference>
<protein>
    <recommendedName>
        <fullName evidence="7">Pyridoxal 5'-phosphate synthase subunit PdxT</fullName>
        <ecNumber evidence="7">4.3.3.6</ecNumber>
    </recommendedName>
    <alternativeName>
        <fullName evidence="7">Pdx2</fullName>
    </alternativeName>
    <alternativeName>
        <fullName evidence="7">Pyridoxal 5'-phosphate synthase glutaminase subunit</fullName>
        <ecNumber evidence="7">3.5.1.2</ecNumber>
    </alternativeName>
</protein>
<comment type="subunit">
    <text evidence="7">In the presence of PdxS, forms a dodecamer of heterodimers. Only shows activity in the heterodimer.</text>
</comment>
<dbReference type="Gene3D" id="3.40.50.880">
    <property type="match status" value="1"/>
</dbReference>
<comment type="caution">
    <text evidence="8">The sequence shown here is derived from an EMBL/GenBank/DDBJ whole genome shotgun (WGS) entry which is preliminary data.</text>
</comment>
<keyword evidence="3 7" id="KW-0663">Pyridoxal phosphate</keyword>
<evidence type="ECO:0000256" key="7">
    <source>
        <dbReference type="HAMAP-Rule" id="MF_01615"/>
    </source>
</evidence>
<evidence type="ECO:0000256" key="5">
    <source>
        <dbReference type="ARBA" id="ARBA00023239"/>
    </source>
</evidence>
<dbReference type="Pfam" id="PF01174">
    <property type="entry name" value="SNO"/>
    <property type="match status" value="1"/>
</dbReference>
<evidence type="ECO:0000313" key="8">
    <source>
        <dbReference type="EMBL" id="MBM7634371.1"/>
    </source>
</evidence>
<feature type="binding site" evidence="7">
    <location>
        <begin position="47"/>
        <end position="49"/>
    </location>
    <ligand>
        <name>L-glutamine</name>
        <dbReference type="ChEBI" id="CHEBI:58359"/>
    </ligand>
</feature>
<organism evidence="8 9">
    <name type="scientific">Geomicrobium sediminis</name>
    <dbReference type="NCBI Taxonomy" id="1347788"/>
    <lineage>
        <taxon>Bacteria</taxon>
        <taxon>Bacillati</taxon>
        <taxon>Bacillota</taxon>
        <taxon>Bacilli</taxon>
        <taxon>Bacillales</taxon>
        <taxon>Geomicrobium</taxon>
    </lineage>
</organism>
<comment type="similarity">
    <text evidence="1 7">Belongs to the glutaminase PdxT/SNO family.</text>
</comment>